<gene>
    <name evidence="1" type="ORF">LKE05_00045</name>
</gene>
<name>A0AAE3DW63_9FIRM</name>
<sequence length="51" mass="5878">MKVERTIVIKENEISEEVGQYEKEITKLLAEILMKTENIMVDKSDSLGYTS</sequence>
<protein>
    <submittedName>
        <fullName evidence="1">Uncharacterized protein</fullName>
    </submittedName>
</protein>
<keyword evidence="2" id="KW-1185">Reference proteome</keyword>
<evidence type="ECO:0000313" key="1">
    <source>
        <dbReference type="EMBL" id="MCC2209195.1"/>
    </source>
</evidence>
<comment type="caution">
    <text evidence="1">The sequence shown here is derived from an EMBL/GenBank/DDBJ whole genome shotgun (WGS) entry which is preliminary data.</text>
</comment>
<dbReference type="RefSeq" id="WP_308455598.1">
    <property type="nucleotide sequence ID" value="NZ_JAJEQM010000001.1"/>
</dbReference>
<dbReference type="EMBL" id="JAJEQM010000001">
    <property type="protein sequence ID" value="MCC2209195.1"/>
    <property type="molecule type" value="Genomic_DNA"/>
</dbReference>
<evidence type="ECO:0000313" key="2">
    <source>
        <dbReference type="Proteomes" id="UP001198242"/>
    </source>
</evidence>
<proteinExistence type="predicted"/>
<reference evidence="1 2" key="1">
    <citation type="submission" date="2021-10" db="EMBL/GenBank/DDBJ databases">
        <title>Anaerobic single-cell dispensing facilitates the cultivation of human gut bacteria.</title>
        <authorList>
            <person name="Afrizal A."/>
        </authorList>
    </citation>
    <scope>NUCLEOTIDE SEQUENCE [LARGE SCALE GENOMIC DNA]</scope>
    <source>
        <strain evidence="1 2">CLA-AA-H232</strain>
    </source>
</reference>
<dbReference type="AlphaFoldDB" id="A0AAE3DW63"/>
<accession>A0AAE3DW63</accession>
<dbReference type="Proteomes" id="UP001198242">
    <property type="component" value="Unassembled WGS sequence"/>
</dbReference>
<organism evidence="1 2">
    <name type="scientific">Hominilimicola fabiformis</name>
    <dbReference type="NCBI Taxonomy" id="2885356"/>
    <lineage>
        <taxon>Bacteria</taxon>
        <taxon>Bacillati</taxon>
        <taxon>Bacillota</taxon>
        <taxon>Clostridia</taxon>
        <taxon>Eubacteriales</taxon>
        <taxon>Oscillospiraceae</taxon>
        <taxon>Hominilimicola</taxon>
    </lineage>
</organism>